<reference evidence="1 2" key="1">
    <citation type="journal article" date="2020" name="Appl. Environ. Microbiol.">
        <title>Genomic Characteristics of a Novel Species of Ammonia-Oxidizing Archaea from the Jiulong River Estuary.</title>
        <authorList>
            <person name="Zou D."/>
            <person name="Wan R."/>
            <person name="Han L."/>
            <person name="Xu M.N."/>
            <person name="Liu Y."/>
            <person name="Liu H."/>
            <person name="Kao S.J."/>
            <person name="Li M."/>
        </authorList>
    </citation>
    <scope>NUCLEOTIDE SEQUENCE [LARGE SCALE GENOMIC DNA]</scope>
    <source>
        <strain evidence="1">W1bin1</strain>
    </source>
</reference>
<comment type="caution">
    <text evidence="1">The sequence shown here is derived from an EMBL/GenBank/DDBJ whole genome shotgun (WGS) entry which is preliminary data.</text>
</comment>
<gene>
    <name evidence="1" type="ORF">H2B03_03020</name>
</gene>
<dbReference type="EMBL" id="JACEMZ010000011">
    <property type="protein sequence ID" value="MBA4452134.1"/>
    <property type="molecule type" value="Genomic_DNA"/>
</dbReference>
<name>A0AC60VXN0_9ARCH</name>
<dbReference type="Proteomes" id="UP000559653">
    <property type="component" value="Unassembled WGS sequence"/>
</dbReference>
<accession>A0AC60VXN0</accession>
<evidence type="ECO:0000313" key="2">
    <source>
        <dbReference type="Proteomes" id="UP000559653"/>
    </source>
</evidence>
<evidence type="ECO:0000313" key="1">
    <source>
        <dbReference type="EMBL" id="MBA4452134.1"/>
    </source>
</evidence>
<protein>
    <submittedName>
        <fullName evidence="1">Uncharacterized protein</fullName>
    </submittedName>
</protein>
<proteinExistence type="predicted"/>
<organism evidence="1 2">
    <name type="scientific">Candidatus Nitrosomaritimum aestuariumsis</name>
    <dbReference type="NCBI Taxonomy" id="3342354"/>
    <lineage>
        <taxon>Archaea</taxon>
        <taxon>Nitrososphaerota</taxon>
        <taxon>Nitrososphaeria</taxon>
        <taxon>Nitrosopumilales</taxon>
        <taxon>Nitrosopumilaceae</taxon>
        <taxon>Candidatus Nitrosomaritimum</taxon>
    </lineage>
</organism>
<sequence length="82" mass="10032">MNLFRNTKNDCTQCDEKFSNHDDLVKHVRKIHHHTIVKCTECGREFIHEKHRLEHFRKEHKEKKARSRTEKNLSKHRGLFKT</sequence>